<feature type="transmembrane region" description="Helical" evidence="6">
    <location>
        <begin position="217"/>
        <end position="236"/>
    </location>
</feature>
<feature type="transmembrane region" description="Helical" evidence="6">
    <location>
        <begin position="92"/>
        <end position="113"/>
    </location>
</feature>
<feature type="transmembrane region" description="Helical" evidence="6">
    <location>
        <begin position="378"/>
        <end position="397"/>
    </location>
</feature>
<dbReference type="InterPro" id="IPR002293">
    <property type="entry name" value="AA/rel_permease1"/>
</dbReference>
<evidence type="ECO:0000256" key="1">
    <source>
        <dbReference type="ARBA" id="ARBA00004141"/>
    </source>
</evidence>
<keyword evidence="4 6" id="KW-1133">Transmembrane helix</keyword>
<evidence type="ECO:0000313" key="7">
    <source>
        <dbReference type="EMBL" id="TQE92014.1"/>
    </source>
</evidence>
<evidence type="ECO:0000256" key="2">
    <source>
        <dbReference type="ARBA" id="ARBA00022448"/>
    </source>
</evidence>
<dbReference type="PIRSF" id="PIRSF006060">
    <property type="entry name" value="AA_transporter"/>
    <property type="match status" value="1"/>
</dbReference>
<keyword evidence="8" id="KW-1185">Reference proteome</keyword>
<evidence type="ECO:0000256" key="6">
    <source>
        <dbReference type="SAM" id="Phobius"/>
    </source>
</evidence>
<dbReference type="GO" id="GO:0016020">
    <property type="term" value="C:membrane"/>
    <property type="evidence" value="ECO:0007669"/>
    <property type="project" value="UniProtKB-SubCell"/>
</dbReference>
<feature type="transmembrane region" description="Helical" evidence="6">
    <location>
        <begin position="409"/>
        <end position="429"/>
    </location>
</feature>
<dbReference type="GO" id="GO:0015171">
    <property type="term" value="F:amino acid transmembrane transporter activity"/>
    <property type="evidence" value="ECO:0007669"/>
    <property type="project" value="TreeGrafter"/>
</dbReference>
<feature type="transmembrane region" description="Helical" evidence="6">
    <location>
        <begin position="188"/>
        <end position="205"/>
    </location>
</feature>
<dbReference type="PANTHER" id="PTHR43243">
    <property type="entry name" value="INNER MEMBRANE TRANSPORTER YGJI-RELATED"/>
    <property type="match status" value="1"/>
</dbReference>
<dbReference type="Gene3D" id="1.20.1740.10">
    <property type="entry name" value="Amino acid/polyamine transporter I"/>
    <property type="match status" value="1"/>
</dbReference>
<protein>
    <submittedName>
        <fullName evidence="7">Amino acid permease</fullName>
    </submittedName>
</protein>
<keyword evidence="3 6" id="KW-0812">Transmembrane</keyword>
<feature type="transmembrane region" description="Helical" evidence="6">
    <location>
        <begin position="61"/>
        <end position="80"/>
    </location>
</feature>
<organism evidence="7 8">
    <name type="scientific">Ureibacillus terrenus</name>
    <dbReference type="NCBI Taxonomy" id="118246"/>
    <lineage>
        <taxon>Bacteria</taxon>
        <taxon>Bacillati</taxon>
        <taxon>Bacillota</taxon>
        <taxon>Bacilli</taxon>
        <taxon>Bacillales</taxon>
        <taxon>Caryophanaceae</taxon>
        <taxon>Ureibacillus</taxon>
    </lineage>
</organism>
<accession>A0A540V5I2</accession>
<dbReference type="PANTHER" id="PTHR43243:SF4">
    <property type="entry name" value="CATIONIC AMINO ACID TRANSPORTER 4"/>
    <property type="match status" value="1"/>
</dbReference>
<feature type="transmembrane region" description="Helical" evidence="6">
    <location>
        <begin position="435"/>
        <end position="454"/>
    </location>
</feature>
<evidence type="ECO:0000256" key="4">
    <source>
        <dbReference type="ARBA" id="ARBA00022989"/>
    </source>
</evidence>
<sequence length="464" mass="50364">MKKQLLRKLSLTQLLNHQGTTQFNKSMNAFDLIALGVGAVVGTGIFILPGTVAALHAGPAIVFSFIFAAIVCAFSALCYSELSSSIPVAGSAYTYSYVLFGEMIAWMVGWSLLLEYGLAVAAVATGWSAYFQSLIEGFGIHLPKALSGSFSPADGTFINLPAIFIIVLLAAVLSMGIKESNRLNKAMVFIKIGIILLFLAVGVFYVKPENWQPFAPFGFKGILTGAALVIFAYLGFDSVSSAAEEVKNPQKNMPIGIIGTLVICTILYVAVSLVLTGIVPYTELNVGNPVAYAMEMVNQDWVFGVISLGAVISMMTVIFVMMYGGTRLVYSFARDGMLPKILSEIHPRRKIPLKNTWIYALFVSLFAGFIPIDKLAELVNIGTLIAFAAVSIGVIVARKMKIEGLKEGFKVPLFPIVPILSFILCIFMITQLSKFTMLTCLIWMIAGLVVYFVYGRKHSALNKE</sequence>
<feature type="transmembrane region" description="Helical" evidence="6">
    <location>
        <begin position="301"/>
        <end position="324"/>
    </location>
</feature>
<dbReference type="AlphaFoldDB" id="A0A540V5I2"/>
<dbReference type="Pfam" id="PF13520">
    <property type="entry name" value="AA_permease_2"/>
    <property type="match status" value="1"/>
</dbReference>
<name>A0A540V5I2_9BACL</name>
<feature type="transmembrane region" description="Helical" evidence="6">
    <location>
        <begin position="257"/>
        <end position="281"/>
    </location>
</feature>
<evidence type="ECO:0000313" key="8">
    <source>
        <dbReference type="Proteomes" id="UP000315753"/>
    </source>
</evidence>
<comment type="caution">
    <text evidence="7">The sequence shown here is derived from an EMBL/GenBank/DDBJ whole genome shotgun (WGS) entry which is preliminary data.</text>
</comment>
<comment type="subcellular location">
    <subcellularLocation>
        <location evidence="1">Membrane</location>
        <topology evidence="1">Multi-pass membrane protein</topology>
    </subcellularLocation>
</comment>
<keyword evidence="2" id="KW-0813">Transport</keyword>
<dbReference type="RefSeq" id="WP_141601190.1">
    <property type="nucleotide sequence ID" value="NZ_JARMSB010000008.1"/>
</dbReference>
<evidence type="ECO:0000256" key="3">
    <source>
        <dbReference type="ARBA" id="ARBA00022692"/>
    </source>
</evidence>
<dbReference type="OrthoDB" id="9762947at2"/>
<proteinExistence type="predicted"/>
<dbReference type="EMBL" id="VIGD01000002">
    <property type="protein sequence ID" value="TQE92014.1"/>
    <property type="molecule type" value="Genomic_DNA"/>
</dbReference>
<reference evidence="7 8" key="1">
    <citation type="submission" date="2019-06" db="EMBL/GenBank/DDBJ databases">
        <title>Genome sequence of Ureibacillus terrenus.</title>
        <authorList>
            <person name="Maclea K.S."/>
            <person name="Simoes M."/>
        </authorList>
    </citation>
    <scope>NUCLEOTIDE SEQUENCE [LARGE SCALE GENOMIC DNA]</scope>
    <source>
        <strain evidence="7 8">ATCC BAA-384</strain>
    </source>
</reference>
<feature type="transmembrane region" description="Helical" evidence="6">
    <location>
        <begin position="356"/>
        <end position="372"/>
    </location>
</feature>
<gene>
    <name evidence="7" type="ORF">FKZ59_02680</name>
</gene>
<feature type="transmembrane region" description="Helical" evidence="6">
    <location>
        <begin position="32"/>
        <end position="55"/>
    </location>
</feature>
<dbReference type="Proteomes" id="UP000315753">
    <property type="component" value="Unassembled WGS sequence"/>
</dbReference>
<evidence type="ECO:0000256" key="5">
    <source>
        <dbReference type="ARBA" id="ARBA00023136"/>
    </source>
</evidence>
<feature type="transmembrane region" description="Helical" evidence="6">
    <location>
        <begin position="157"/>
        <end position="176"/>
    </location>
</feature>
<keyword evidence="5 6" id="KW-0472">Membrane</keyword>